<keyword evidence="8" id="KW-0769">Symport</keyword>
<dbReference type="EMBL" id="LS992154">
    <property type="protein sequence ID" value="SYX09350.1"/>
    <property type="molecule type" value="Genomic_DNA"/>
</dbReference>
<name>A0A3B0PQI7_9CHLA</name>
<feature type="transmembrane region" description="Helical" evidence="8">
    <location>
        <begin position="180"/>
        <end position="199"/>
    </location>
</feature>
<dbReference type="RefSeq" id="WP_117274632.1">
    <property type="nucleotide sequence ID" value="NZ_LS992154.1"/>
</dbReference>
<comment type="subcellular location">
    <subcellularLocation>
        <location evidence="1 8">Cell membrane</location>
        <topology evidence="1 8">Multi-pass membrane protein</topology>
    </subcellularLocation>
</comment>
<feature type="transmembrane region" description="Helical" evidence="8">
    <location>
        <begin position="346"/>
        <end position="368"/>
    </location>
</feature>
<dbReference type="KEGG" id="chla:C834K_0917"/>
<feature type="transmembrane region" description="Helical" evidence="8">
    <location>
        <begin position="413"/>
        <end position="433"/>
    </location>
</feature>
<evidence type="ECO:0000256" key="2">
    <source>
        <dbReference type="ARBA" id="ARBA00009261"/>
    </source>
</evidence>
<evidence type="ECO:0000256" key="6">
    <source>
        <dbReference type="ARBA" id="ARBA00022989"/>
    </source>
</evidence>
<sequence>MLHFLEQLNNFCISFCVFPMILFLGGLLTWKLRGLQFTGLRLGFKLMLKNKQESPSTEDGKVSRYEAVAGILAGNFGTGNIAGMAIAIACGGPGALVWIWIAALLGAIVQYSGSFLGIKYRKLHGKSGEFIGGPTACLAYGMGSRFLAGLFCIFTIITAFSAGNFVQINCIVPLCAESTSLKFLIGFILALTILPVLVGGNTRILRFSARVIPFIAGFYAISCLVILAQHGSMILPALKLVVSSAFGIKATIAGLGGYTITQVISTGMSRAIMATDCGSGMVSILQSDSQSKNPVIDGLVTLLPPVIVMVVCSITTLVLIVSGAYASGQEGTLMVLHAFKSSLGSLGGLVVILAMALFGYTTALTWFACAEKSLEYMIPGKRANSWLKILFVAIIPFGGIVDMRLIWSLSDAGFAGMVILNSIALVALFKDVLSTNREVALLRLEEDAKSNVLQNLDI</sequence>
<comment type="similarity">
    <text evidence="2 8">Belongs to the alanine or glycine:cation symporter (AGCS) (TC 2.A.25) family.</text>
</comment>
<dbReference type="PANTHER" id="PTHR30330:SF14">
    <property type="entry name" value="SODIUM_AMINO ACID (ALANINE) SYMPORTER"/>
    <property type="match status" value="1"/>
</dbReference>
<evidence type="ECO:0000313" key="9">
    <source>
        <dbReference type="EMBL" id="SYX09350.1"/>
    </source>
</evidence>
<keyword evidence="3 8" id="KW-0813">Transport</keyword>
<dbReference type="NCBIfam" id="TIGR00835">
    <property type="entry name" value="agcS"/>
    <property type="match status" value="1"/>
</dbReference>
<organism evidence="9 10">
    <name type="scientific">Chlamydia poikilotherma</name>
    <dbReference type="NCBI Taxonomy" id="1967783"/>
    <lineage>
        <taxon>Bacteria</taxon>
        <taxon>Pseudomonadati</taxon>
        <taxon>Chlamydiota</taxon>
        <taxon>Chlamydiia</taxon>
        <taxon>Chlamydiales</taxon>
        <taxon>Chlamydiaceae</taxon>
        <taxon>Chlamydia/Chlamydophila group</taxon>
        <taxon>Chlamydia</taxon>
    </lineage>
</organism>
<keyword evidence="7 8" id="KW-0472">Membrane</keyword>
<dbReference type="GO" id="GO:0005283">
    <property type="term" value="F:amino acid:sodium symporter activity"/>
    <property type="evidence" value="ECO:0007669"/>
    <property type="project" value="InterPro"/>
</dbReference>
<dbReference type="Proteomes" id="UP000258476">
    <property type="component" value="Chromosome"/>
</dbReference>
<dbReference type="PRINTS" id="PR00175">
    <property type="entry name" value="NAALASMPORT"/>
</dbReference>
<feature type="transmembrane region" description="Helical" evidence="8">
    <location>
        <begin position="389"/>
        <end position="407"/>
    </location>
</feature>
<evidence type="ECO:0000256" key="8">
    <source>
        <dbReference type="RuleBase" id="RU363064"/>
    </source>
</evidence>
<keyword evidence="5 8" id="KW-0812">Transmembrane</keyword>
<accession>A0A3B0PQI7</accession>
<evidence type="ECO:0000256" key="5">
    <source>
        <dbReference type="ARBA" id="ARBA00022692"/>
    </source>
</evidence>
<evidence type="ECO:0000256" key="4">
    <source>
        <dbReference type="ARBA" id="ARBA00022475"/>
    </source>
</evidence>
<proteinExistence type="inferred from homology"/>
<feature type="transmembrane region" description="Helical" evidence="8">
    <location>
        <begin position="67"/>
        <end position="89"/>
    </location>
</feature>
<feature type="transmembrane region" description="Helical" evidence="8">
    <location>
        <begin position="211"/>
        <end position="228"/>
    </location>
</feature>
<feature type="transmembrane region" description="Helical" evidence="8">
    <location>
        <begin position="240"/>
        <end position="260"/>
    </location>
</feature>
<dbReference type="InterPro" id="IPR001463">
    <property type="entry name" value="Na/Ala_symport"/>
</dbReference>
<gene>
    <name evidence="9" type="ORF">C834K_0917</name>
</gene>
<dbReference type="Pfam" id="PF01235">
    <property type="entry name" value="Na_Ala_symp"/>
    <property type="match status" value="1"/>
</dbReference>
<keyword evidence="10" id="KW-1185">Reference proteome</keyword>
<reference evidence="10" key="1">
    <citation type="submission" date="2017-11" db="EMBL/GenBank/DDBJ databases">
        <authorList>
            <person name="Seth-Smith MB H."/>
        </authorList>
    </citation>
    <scope>NUCLEOTIDE SEQUENCE [LARGE SCALE GENOMIC DNA]</scope>
</reference>
<evidence type="ECO:0000313" key="10">
    <source>
        <dbReference type="Proteomes" id="UP000258476"/>
    </source>
</evidence>
<feature type="transmembrane region" description="Helical" evidence="8">
    <location>
        <begin position="299"/>
        <end position="326"/>
    </location>
</feature>
<evidence type="ECO:0000256" key="1">
    <source>
        <dbReference type="ARBA" id="ARBA00004651"/>
    </source>
</evidence>
<dbReference type="AlphaFoldDB" id="A0A3B0PQI7"/>
<dbReference type="GO" id="GO:0005886">
    <property type="term" value="C:plasma membrane"/>
    <property type="evidence" value="ECO:0007669"/>
    <property type="project" value="UniProtKB-SubCell"/>
</dbReference>
<dbReference type="PANTHER" id="PTHR30330">
    <property type="entry name" value="AGSS FAMILY TRANSPORTER, SODIUM-ALANINE"/>
    <property type="match status" value="1"/>
</dbReference>
<dbReference type="OrthoDB" id="9806926at2"/>
<feature type="transmembrane region" description="Helical" evidence="8">
    <location>
        <begin position="12"/>
        <end position="32"/>
    </location>
</feature>
<evidence type="ECO:0000256" key="3">
    <source>
        <dbReference type="ARBA" id="ARBA00022448"/>
    </source>
</evidence>
<feature type="transmembrane region" description="Helical" evidence="8">
    <location>
        <begin position="146"/>
        <end position="168"/>
    </location>
</feature>
<protein>
    <submittedName>
        <fullName evidence="9">Na /alanine symporter,amino acid carrier protein,Sodium:alanine symporter family</fullName>
    </submittedName>
</protein>
<keyword evidence="4 8" id="KW-1003">Cell membrane</keyword>
<feature type="transmembrane region" description="Helical" evidence="8">
    <location>
        <begin position="95"/>
        <end position="118"/>
    </location>
</feature>
<keyword evidence="6 8" id="KW-1133">Transmembrane helix</keyword>
<evidence type="ECO:0000256" key="7">
    <source>
        <dbReference type="ARBA" id="ARBA00023136"/>
    </source>
</evidence>